<evidence type="ECO:0000313" key="3">
    <source>
        <dbReference type="EMBL" id="MEZ7195543.1"/>
    </source>
</evidence>
<evidence type="ECO:0000256" key="1">
    <source>
        <dbReference type="ARBA" id="ARBA00022598"/>
    </source>
</evidence>
<dbReference type="EMBL" id="JBGLYH010000003">
    <property type="protein sequence ID" value="MEZ7195543.1"/>
    <property type="molecule type" value="Genomic_DNA"/>
</dbReference>
<dbReference type="SUPFAM" id="SSF55681">
    <property type="entry name" value="Class II aaRS and biotin synthetases"/>
    <property type="match status" value="1"/>
</dbReference>
<dbReference type="Gene3D" id="3.30.930.10">
    <property type="entry name" value="Bira Bifunctional Protein, Domain 2"/>
    <property type="match status" value="1"/>
</dbReference>
<dbReference type="PANTHER" id="PTHR12835">
    <property type="entry name" value="BIOTIN PROTEIN LIGASE"/>
    <property type="match status" value="1"/>
</dbReference>
<dbReference type="NCBIfam" id="TIGR00121">
    <property type="entry name" value="birA_ligase"/>
    <property type="match status" value="1"/>
</dbReference>
<dbReference type="InterPro" id="IPR004143">
    <property type="entry name" value="BPL_LPL_catalytic"/>
</dbReference>
<feature type="domain" description="BPL/LPL catalytic" evidence="2">
    <location>
        <begin position="74"/>
        <end position="169"/>
    </location>
</feature>
<dbReference type="Proteomes" id="UP001568698">
    <property type="component" value="Unassembled WGS sequence"/>
</dbReference>
<dbReference type="GO" id="GO:0004077">
    <property type="term" value="F:biotin--[biotin carboxyl-carrier protein] ligase activity"/>
    <property type="evidence" value="ECO:0007669"/>
    <property type="project" value="UniProtKB-EC"/>
</dbReference>
<keyword evidence="1 3" id="KW-0436">Ligase</keyword>
<accession>A0ABV4JXW2</accession>
<dbReference type="InterPro" id="IPR045864">
    <property type="entry name" value="aa-tRNA-synth_II/BPL/LPL"/>
</dbReference>
<evidence type="ECO:0000313" key="4">
    <source>
        <dbReference type="Proteomes" id="UP001568698"/>
    </source>
</evidence>
<gene>
    <name evidence="3" type="ORF">AB6M95_02185</name>
</gene>
<organism evidence="3 4">
    <name type="scientific">Pseudodesulfovibrio karagichevae</name>
    <dbReference type="NCBI Taxonomy" id="3239305"/>
    <lineage>
        <taxon>Bacteria</taxon>
        <taxon>Pseudomonadati</taxon>
        <taxon>Thermodesulfobacteriota</taxon>
        <taxon>Desulfovibrionia</taxon>
        <taxon>Desulfovibrionales</taxon>
        <taxon>Desulfovibrionaceae</taxon>
    </lineage>
</organism>
<dbReference type="RefSeq" id="WP_371385091.1">
    <property type="nucleotide sequence ID" value="NZ_JBGLYH010000003.1"/>
</dbReference>
<dbReference type="Pfam" id="PF03099">
    <property type="entry name" value="BPL_LplA_LipB"/>
    <property type="match status" value="1"/>
</dbReference>
<dbReference type="PANTHER" id="PTHR12835:SF5">
    <property type="entry name" value="BIOTIN--PROTEIN LIGASE"/>
    <property type="match status" value="1"/>
</dbReference>
<evidence type="ECO:0000259" key="2">
    <source>
        <dbReference type="Pfam" id="PF03099"/>
    </source>
</evidence>
<reference evidence="3 4" key="1">
    <citation type="submission" date="2024-08" db="EMBL/GenBank/DDBJ databases">
        <title>Sulfate-reducing bacteria isolated from formation water of the oil field in Kazakhstan and description of Pseudodesulfovibrio sp.</title>
        <authorList>
            <person name="Bidzhieva S.K."/>
            <person name="Tourova T.P."/>
            <person name="Grouzdev D.S."/>
            <person name="Beletsky A.V."/>
            <person name="Sokolova D.S."/>
            <person name="Samigullina S.R."/>
            <person name="Poltaraus A.B."/>
            <person name="Avtukh A.N."/>
            <person name="Tereshina V.M."/>
            <person name="Zhaparov N.S."/>
            <person name="Mardanov A.V."/>
            <person name="Nazina T.N."/>
        </authorList>
    </citation>
    <scope>NUCLEOTIDE SEQUENCE [LARGE SCALE GENOMIC DNA]</scope>
    <source>
        <strain evidence="3 4">9FUS</strain>
    </source>
</reference>
<dbReference type="CDD" id="cd16442">
    <property type="entry name" value="BPL"/>
    <property type="match status" value="1"/>
</dbReference>
<keyword evidence="4" id="KW-1185">Reference proteome</keyword>
<dbReference type="InterPro" id="IPR004408">
    <property type="entry name" value="Biotin_CoA_COase_ligase"/>
</dbReference>
<dbReference type="EC" id="6.3.4.15" evidence="3"/>
<protein>
    <submittedName>
        <fullName evidence="3">Biotin--[acetyl-CoA-carboxylase] ligase</fullName>
        <ecNumber evidence="3">6.3.4.15</ecNumber>
    </submittedName>
</protein>
<proteinExistence type="predicted"/>
<comment type="caution">
    <text evidence="3">The sequence shown here is derived from an EMBL/GenBank/DDBJ whole genome shotgun (WGS) entry which is preliminary data.</text>
</comment>
<sequence>MEPAAASEPPAHPLWQADLREYGPWTPADEAEVPEGWQKGGGLAHGTVVVAGTCSSTMELASQLAADGLLGPWGAVICTRQTQGRGQLRRPWASLAGNMHASIVLPPAPAEGPWADALSALLPLVVGHVVSEVLSGLGADLRVKWPNDILQDGRKVGGMLIEERNGTSIVGVGLNLADCPEDSQMREDHSAPAAKIRLPFFSAGPVALLDQLVNHGKNVYAVMLDEIPPPRFISMFESKLAWFGRTILVKEGDDSSYEALLAGLSLNGGLVLRRGGEESVLYSGSIFPLHVPHGAGRA</sequence>
<name>A0ABV4JXW2_9BACT</name>